<proteinExistence type="predicted"/>
<dbReference type="OrthoDB" id="8454594at2"/>
<evidence type="ECO:0000259" key="1">
    <source>
        <dbReference type="Pfam" id="PF21839"/>
    </source>
</evidence>
<dbReference type="RefSeq" id="WP_055653451.1">
    <property type="nucleotide sequence ID" value="NZ_CP087156.1"/>
</dbReference>
<feature type="domain" description="DUF6898" evidence="1">
    <location>
        <begin position="7"/>
        <end position="61"/>
    </location>
</feature>
<protein>
    <recommendedName>
        <fullName evidence="1">DUF6898 domain-containing protein</fullName>
    </recommendedName>
</protein>
<evidence type="ECO:0000313" key="2">
    <source>
        <dbReference type="EMBL" id="CTQ41616.1"/>
    </source>
</evidence>
<gene>
    <name evidence="2" type="ORF">LAL4801_00034</name>
</gene>
<dbReference type="Proteomes" id="UP000048926">
    <property type="component" value="Unassembled WGS sequence"/>
</dbReference>
<evidence type="ECO:0000313" key="3">
    <source>
        <dbReference type="Proteomes" id="UP000048926"/>
    </source>
</evidence>
<accession>A0A0M6XX90</accession>
<organism evidence="2 3">
    <name type="scientific">Roseibium aggregatum</name>
    <dbReference type="NCBI Taxonomy" id="187304"/>
    <lineage>
        <taxon>Bacteria</taxon>
        <taxon>Pseudomonadati</taxon>
        <taxon>Pseudomonadota</taxon>
        <taxon>Alphaproteobacteria</taxon>
        <taxon>Hyphomicrobiales</taxon>
        <taxon>Stappiaceae</taxon>
        <taxon>Roseibium</taxon>
    </lineage>
</organism>
<sequence length="75" mass="8429">MSREERPGEIYLEFRPIGQQVKVTAIDAATGFEVSVFGPASAAQDDLKRIAVRKLRRRLEQEGLAAQNRPDPTLY</sequence>
<name>A0A0M6XX90_9HYPH</name>
<keyword evidence="3" id="KW-1185">Reference proteome</keyword>
<dbReference type="EMBL" id="CXST01000001">
    <property type="protein sequence ID" value="CTQ41616.1"/>
    <property type="molecule type" value="Genomic_DNA"/>
</dbReference>
<reference evidence="3" key="1">
    <citation type="submission" date="2015-07" db="EMBL/GenBank/DDBJ databases">
        <authorList>
            <person name="Rodrigo-Torres Lidia"/>
            <person name="Arahal R.David."/>
        </authorList>
    </citation>
    <scope>NUCLEOTIDE SEQUENCE [LARGE SCALE GENOMIC DNA]</scope>
    <source>
        <strain evidence="3">CECT 4801</strain>
    </source>
</reference>
<dbReference type="AlphaFoldDB" id="A0A0M6XX90"/>
<dbReference type="Pfam" id="PF21839">
    <property type="entry name" value="DUF6898"/>
    <property type="match status" value="1"/>
</dbReference>
<dbReference type="InterPro" id="IPR054193">
    <property type="entry name" value="DUF6898"/>
</dbReference>